<evidence type="ECO:0000313" key="1">
    <source>
        <dbReference type="EMBL" id="CAB4045336.1"/>
    </source>
</evidence>
<organism evidence="1 2">
    <name type="scientific">Paramuricea clavata</name>
    <name type="common">Red gorgonian</name>
    <name type="synonym">Violescent sea-whip</name>
    <dbReference type="NCBI Taxonomy" id="317549"/>
    <lineage>
        <taxon>Eukaryota</taxon>
        <taxon>Metazoa</taxon>
        <taxon>Cnidaria</taxon>
        <taxon>Anthozoa</taxon>
        <taxon>Octocorallia</taxon>
        <taxon>Malacalcyonacea</taxon>
        <taxon>Plexauridae</taxon>
        <taxon>Paramuricea</taxon>
    </lineage>
</organism>
<gene>
    <name evidence="1" type="ORF">PACLA_8A037451</name>
</gene>
<evidence type="ECO:0000313" key="2">
    <source>
        <dbReference type="Proteomes" id="UP001152795"/>
    </source>
</evidence>
<dbReference type="Proteomes" id="UP001152795">
    <property type="component" value="Unassembled WGS sequence"/>
</dbReference>
<feature type="non-terminal residue" evidence="1">
    <location>
        <position position="313"/>
    </location>
</feature>
<dbReference type="AlphaFoldDB" id="A0A6S7KHH6"/>
<name>A0A6S7KHH6_PARCT</name>
<accession>A0A6S7KHH6</accession>
<sequence length="313" mass="35546">MASKRMMLLTIVILLMFGNTTCKISSKSVERIEKGLAGGQKVVEFISKLGDPQTSKVFNSLAKMAGFLGAAGGLLSFALAFVPKSDSLELRYMKEKFAEVNSKLDVINSKLDNVKDLITYENQRAVYLDSASKILFGHKQLTTFLNELQNTRCGDEKNCNRVRARIASRYVDDFNVKQHMFKILNGAIKPTSAFGDPLLTLTRKTFKCDVGKIGHLANSILKLSFKAQQVILAHEKLRGSNFSITQSMNDWLKSLYDLREMTYNIKKQCFDQISTHMIDDINDKKYQVNVGSNYEANQEVKKFMEKKYKWLGW</sequence>
<comment type="caution">
    <text evidence="1">The sequence shown here is derived from an EMBL/GenBank/DDBJ whole genome shotgun (WGS) entry which is preliminary data.</text>
</comment>
<reference evidence="1" key="1">
    <citation type="submission" date="2020-04" db="EMBL/GenBank/DDBJ databases">
        <authorList>
            <person name="Alioto T."/>
            <person name="Alioto T."/>
            <person name="Gomez Garrido J."/>
        </authorList>
    </citation>
    <scope>NUCLEOTIDE SEQUENCE</scope>
    <source>
        <strain evidence="1">A484AB</strain>
    </source>
</reference>
<keyword evidence="2" id="KW-1185">Reference proteome</keyword>
<proteinExistence type="predicted"/>
<dbReference type="EMBL" id="CACRXK020038860">
    <property type="protein sequence ID" value="CAB4045336.1"/>
    <property type="molecule type" value="Genomic_DNA"/>
</dbReference>
<dbReference type="OrthoDB" id="10211240at2759"/>
<protein>
    <submittedName>
        <fullName evidence="1">Uncharacterized protein</fullName>
    </submittedName>
</protein>